<dbReference type="RefSeq" id="WP_243460695.1">
    <property type="nucleotide sequence ID" value="NZ_AP023176.1"/>
</dbReference>
<feature type="compositionally biased region" description="Basic and acidic residues" evidence="1">
    <location>
        <begin position="88"/>
        <end position="101"/>
    </location>
</feature>
<dbReference type="EMBL" id="AP023176">
    <property type="protein sequence ID" value="BCF94412.1"/>
    <property type="molecule type" value="Genomic_DNA"/>
</dbReference>
<dbReference type="Proteomes" id="UP000510888">
    <property type="component" value="Plasmid PPGU16_p1"/>
</dbReference>
<organism evidence="2 3">
    <name type="scientific">Paraburkholderia largidicola</name>
    <dbReference type="NCBI Taxonomy" id="3014751"/>
    <lineage>
        <taxon>Bacteria</taxon>
        <taxon>Pseudomonadati</taxon>
        <taxon>Pseudomonadota</taxon>
        <taxon>Betaproteobacteria</taxon>
        <taxon>Burkholderiales</taxon>
        <taxon>Burkholderiaceae</taxon>
        <taxon>Paraburkholderia</taxon>
    </lineage>
</organism>
<feature type="compositionally biased region" description="Basic residues" evidence="1">
    <location>
        <begin position="1"/>
        <end position="10"/>
    </location>
</feature>
<feature type="compositionally biased region" description="Basic and acidic residues" evidence="1">
    <location>
        <begin position="11"/>
        <end position="65"/>
    </location>
</feature>
<keyword evidence="2" id="KW-0614">Plasmid</keyword>
<evidence type="ECO:0000313" key="2">
    <source>
        <dbReference type="EMBL" id="BCF94412.1"/>
    </source>
</evidence>
<geneLocation type="plasmid" evidence="2 3">
    <name>PPGU16_p1</name>
</geneLocation>
<proteinExistence type="predicted"/>
<gene>
    <name evidence="2" type="ORF">PPGU16_74790</name>
</gene>
<evidence type="ECO:0000256" key="1">
    <source>
        <dbReference type="SAM" id="MobiDB-lite"/>
    </source>
</evidence>
<keyword evidence="3" id="KW-1185">Reference proteome</keyword>
<feature type="region of interest" description="Disordered" evidence="1">
    <location>
        <begin position="1"/>
        <end position="101"/>
    </location>
</feature>
<reference evidence="2 3" key="1">
    <citation type="journal article" date="2020" name="Genes (Basel)">
        <title>Genomic Comparison of Insect Gut Symbionts from Divergent Burkholderia Subclades.</title>
        <authorList>
            <person name="Takeshita K."/>
            <person name="Kikuchi Y."/>
        </authorList>
    </citation>
    <scope>NUCLEOTIDE SEQUENCE [LARGE SCALE GENOMIC DNA]</scope>
    <source>
        <strain evidence="2 3">PGU16</strain>
        <plasmid evidence="2 3">PPGU16_p1</plasmid>
    </source>
</reference>
<protein>
    <submittedName>
        <fullName evidence="2">Uncharacterized protein</fullName>
    </submittedName>
</protein>
<sequence length="101" mass="10725">MLGACSRRRRADADSHADTDADSHADADSDTDSHADADSDTDPHADADADADADSHADPDADAHSGSRTVAFVQRGAFMRHAGAKGWRHAERSDHGRHADH</sequence>
<dbReference type="AlphaFoldDB" id="A0A7I8C0A1"/>
<name>A0A7I8C0A1_9BURK</name>
<dbReference type="KEGG" id="plad:PPGU16_74790"/>
<evidence type="ECO:0000313" key="3">
    <source>
        <dbReference type="Proteomes" id="UP000510888"/>
    </source>
</evidence>
<accession>A0A7I8C0A1</accession>